<dbReference type="SUPFAM" id="SSF56112">
    <property type="entry name" value="Protein kinase-like (PK-like)"/>
    <property type="match status" value="1"/>
</dbReference>
<dbReference type="SMART" id="SM00220">
    <property type="entry name" value="S_TKc"/>
    <property type="match status" value="1"/>
</dbReference>
<gene>
    <name evidence="5" type="ORF">IE077_001565</name>
</gene>
<accession>A0ABQ7J5D6</accession>
<evidence type="ECO:0000256" key="1">
    <source>
        <dbReference type="ARBA" id="ARBA00022741"/>
    </source>
</evidence>
<keyword evidence="5" id="KW-0418">Kinase</keyword>
<keyword evidence="6" id="KW-1185">Reference proteome</keyword>
<keyword evidence="1" id="KW-0547">Nucleotide-binding</keyword>
<dbReference type="InterPro" id="IPR011009">
    <property type="entry name" value="Kinase-like_dom_sf"/>
</dbReference>
<evidence type="ECO:0000313" key="5">
    <source>
        <dbReference type="EMBL" id="KAF8819150.1"/>
    </source>
</evidence>
<comment type="caution">
    <text evidence="5">The sequence shown here is derived from an EMBL/GenBank/DDBJ whole genome shotgun (WGS) entry which is preliminary data.</text>
</comment>
<feature type="compositionally biased region" description="Polar residues" evidence="3">
    <location>
        <begin position="1"/>
        <end position="17"/>
    </location>
</feature>
<keyword evidence="2" id="KW-0067">ATP-binding</keyword>
<dbReference type="InterPro" id="IPR000719">
    <property type="entry name" value="Prot_kinase_dom"/>
</dbReference>
<sequence>MSSNLSASEEYAPQTSDSEVEETAEKSAKSLSLKLSQPLFVCTNHTKTPLQIVLLNKRCGSNTKWITSVTYWIAMASSTTNSPSNPHAMHMKLVGDTNWKMMNQYRVGPFIGKGSYSVVRKVEDVLNDRRIFAMRFFLLHMCIRTRAARFSKQDVEIISEFDKILDEVLLLDSLHHPNICHLEEVYLDYVKGYLYMIVEYVPFRCLTWNQSRQAYYIPRETIEQEANTKYMAKNSRNSIALYSEYGAKHILMQLIHAVEYIHSFGIIHKDIKPENFLLDKQIPLGMARGLNVDFVIFVELKYEDTPVTDDNVAVDQVNEACSDTEESEEDFTDSWLWEDSPLCSSEESFLFARSLENSTDSRHETTVANAVYQYYRNAMEESDVYSDSDQTSHECVPKSRFLAVKSTHEEKNLEPKTITPNPPNLIGKLIDFNTAVVADSPDYLIWDSEGTRHFTPPECLSLSSDESGIKGKPRDMWSIGCTLHCLIFGQPPFNGTTAMDLLCAISSNEYVLPHYRSISEDLKHLLRETSSSSFSYKKSSISVKATGKKSRKAHNLTGIENASVAI</sequence>
<feature type="region of interest" description="Disordered" evidence="3">
    <location>
        <begin position="1"/>
        <end position="25"/>
    </location>
</feature>
<proteinExistence type="predicted"/>
<dbReference type="InterPro" id="IPR008271">
    <property type="entry name" value="Ser/Thr_kinase_AS"/>
</dbReference>
<dbReference type="PROSITE" id="PS00108">
    <property type="entry name" value="PROTEIN_KINASE_ST"/>
    <property type="match status" value="1"/>
</dbReference>
<dbReference type="Proteomes" id="UP000823046">
    <property type="component" value="Unassembled WGS sequence"/>
</dbReference>
<protein>
    <submittedName>
        <fullName evidence="5">Atypical MEK-related kinase (Incomplete catalytic triad)</fullName>
    </submittedName>
</protein>
<keyword evidence="5" id="KW-0808">Transferase</keyword>
<organism evidence="5 6">
    <name type="scientific">Cardiosporidium cionae</name>
    <dbReference type="NCBI Taxonomy" id="476202"/>
    <lineage>
        <taxon>Eukaryota</taxon>
        <taxon>Sar</taxon>
        <taxon>Alveolata</taxon>
        <taxon>Apicomplexa</taxon>
        <taxon>Aconoidasida</taxon>
        <taxon>Nephromycida</taxon>
        <taxon>Cardiosporidium</taxon>
    </lineage>
</organism>
<dbReference type="PANTHER" id="PTHR24346">
    <property type="entry name" value="MAP/MICROTUBULE AFFINITY-REGULATING KINASE"/>
    <property type="match status" value="1"/>
</dbReference>
<evidence type="ECO:0000259" key="4">
    <source>
        <dbReference type="PROSITE" id="PS50011"/>
    </source>
</evidence>
<dbReference type="PANTHER" id="PTHR24346:SF77">
    <property type="entry name" value="SERINE THREONINE PROTEIN KINASE"/>
    <property type="match status" value="1"/>
</dbReference>
<dbReference type="EMBL" id="JADAQX010000925">
    <property type="protein sequence ID" value="KAF8819150.1"/>
    <property type="molecule type" value="Genomic_DNA"/>
</dbReference>
<dbReference type="PROSITE" id="PS50011">
    <property type="entry name" value="PROTEIN_KINASE_DOM"/>
    <property type="match status" value="1"/>
</dbReference>
<dbReference type="Pfam" id="PF00069">
    <property type="entry name" value="Pkinase"/>
    <property type="match status" value="2"/>
</dbReference>
<dbReference type="GO" id="GO:0016301">
    <property type="term" value="F:kinase activity"/>
    <property type="evidence" value="ECO:0007669"/>
    <property type="project" value="UniProtKB-KW"/>
</dbReference>
<dbReference type="Gene3D" id="3.30.200.20">
    <property type="entry name" value="Phosphorylase Kinase, domain 1"/>
    <property type="match status" value="1"/>
</dbReference>
<evidence type="ECO:0000256" key="2">
    <source>
        <dbReference type="ARBA" id="ARBA00022840"/>
    </source>
</evidence>
<name>A0ABQ7J5D6_9APIC</name>
<reference evidence="5 6" key="1">
    <citation type="journal article" date="2020" name="bioRxiv">
        <title>Metabolic contributions of an alphaproteobacterial endosymbiont in the apicomplexan Cardiosporidium cionae.</title>
        <authorList>
            <person name="Hunter E.S."/>
            <person name="Paight C.J."/>
            <person name="Lane C.E."/>
        </authorList>
    </citation>
    <scope>NUCLEOTIDE SEQUENCE [LARGE SCALE GENOMIC DNA]</scope>
    <source>
        <strain evidence="5">ESH_2018</strain>
    </source>
</reference>
<feature type="domain" description="Protein kinase" evidence="4">
    <location>
        <begin position="105"/>
        <end position="557"/>
    </location>
</feature>
<dbReference type="Gene3D" id="1.10.510.10">
    <property type="entry name" value="Transferase(Phosphotransferase) domain 1"/>
    <property type="match status" value="2"/>
</dbReference>
<evidence type="ECO:0000256" key="3">
    <source>
        <dbReference type="SAM" id="MobiDB-lite"/>
    </source>
</evidence>
<evidence type="ECO:0000313" key="6">
    <source>
        <dbReference type="Proteomes" id="UP000823046"/>
    </source>
</evidence>